<evidence type="ECO:0000256" key="1">
    <source>
        <dbReference type="SAM" id="Phobius"/>
    </source>
</evidence>
<keyword evidence="1" id="KW-0812">Transmembrane</keyword>
<keyword evidence="1" id="KW-0472">Membrane</keyword>
<dbReference type="Proteomes" id="UP000544110">
    <property type="component" value="Unassembled WGS sequence"/>
</dbReference>
<keyword evidence="1" id="KW-1133">Transmembrane helix</keyword>
<evidence type="ECO:0000313" key="2">
    <source>
        <dbReference type="EMBL" id="NYG56609.1"/>
    </source>
</evidence>
<sequence>MSTVESSAASTGEVPAAPSAGEQALVLVVGLVVVAGLLYASVFAMAAGWAASILLAAALAAGACSRPTPSARPLRMLVAPAAVANATFGAFAFLVS</sequence>
<name>A0A7Y9USV7_9ACTN</name>
<dbReference type="EMBL" id="JACCAC010000001">
    <property type="protein sequence ID" value="NYG56609.1"/>
    <property type="molecule type" value="Genomic_DNA"/>
</dbReference>
<comment type="caution">
    <text evidence="2">The sequence shown here is derived from an EMBL/GenBank/DDBJ whole genome shotgun (WGS) entry which is preliminary data.</text>
</comment>
<keyword evidence="3" id="KW-1185">Reference proteome</keyword>
<evidence type="ECO:0000313" key="3">
    <source>
        <dbReference type="Proteomes" id="UP000544110"/>
    </source>
</evidence>
<dbReference type="AlphaFoldDB" id="A0A7Y9USV7"/>
<feature type="transmembrane region" description="Helical" evidence="1">
    <location>
        <begin position="76"/>
        <end position="95"/>
    </location>
</feature>
<reference evidence="2 3" key="1">
    <citation type="submission" date="2020-07" db="EMBL/GenBank/DDBJ databases">
        <title>Sequencing the genomes of 1000 actinobacteria strains.</title>
        <authorList>
            <person name="Klenk H.-P."/>
        </authorList>
    </citation>
    <scope>NUCLEOTIDE SEQUENCE [LARGE SCALE GENOMIC DNA]</scope>
    <source>
        <strain evidence="2 3">DSM 24552</strain>
    </source>
</reference>
<feature type="transmembrane region" description="Helical" evidence="1">
    <location>
        <begin position="46"/>
        <end position="64"/>
    </location>
</feature>
<feature type="transmembrane region" description="Helical" evidence="1">
    <location>
        <begin position="24"/>
        <end position="40"/>
    </location>
</feature>
<dbReference type="RefSeq" id="WP_179518833.1">
    <property type="nucleotide sequence ID" value="NZ_JACCAC010000001.1"/>
</dbReference>
<gene>
    <name evidence="2" type="ORF">BJ989_002913</name>
</gene>
<protein>
    <submittedName>
        <fullName evidence="2">Uncharacterized protein</fullName>
    </submittedName>
</protein>
<accession>A0A7Y9USV7</accession>
<proteinExistence type="predicted"/>
<organism evidence="2 3">
    <name type="scientific">Nocardioides perillae</name>
    <dbReference type="NCBI Taxonomy" id="1119534"/>
    <lineage>
        <taxon>Bacteria</taxon>
        <taxon>Bacillati</taxon>
        <taxon>Actinomycetota</taxon>
        <taxon>Actinomycetes</taxon>
        <taxon>Propionibacteriales</taxon>
        <taxon>Nocardioidaceae</taxon>
        <taxon>Nocardioides</taxon>
    </lineage>
</organism>